<keyword evidence="5 15" id="KW-0288">FMN</keyword>
<keyword evidence="12" id="KW-0511">Multifunctional enzyme</keyword>
<evidence type="ECO:0000256" key="3">
    <source>
        <dbReference type="ARBA" id="ARBA00005201"/>
    </source>
</evidence>
<keyword evidence="11 15" id="KW-0067">ATP-binding</keyword>
<dbReference type="GO" id="GO:0009398">
    <property type="term" value="P:FMN biosynthetic process"/>
    <property type="evidence" value="ECO:0007669"/>
    <property type="project" value="UniProtKB-UniRule"/>
</dbReference>
<protein>
    <recommendedName>
        <fullName evidence="15">Riboflavin biosynthesis protein</fullName>
    </recommendedName>
    <domain>
        <recommendedName>
            <fullName evidence="15">Riboflavin kinase</fullName>
            <ecNumber evidence="15">2.7.1.26</ecNumber>
        </recommendedName>
        <alternativeName>
            <fullName evidence="15">Flavokinase</fullName>
        </alternativeName>
    </domain>
    <domain>
        <recommendedName>
            <fullName evidence="15">FMN adenylyltransferase</fullName>
            <ecNumber evidence="15">2.7.7.2</ecNumber>
        </recommendedName>
        <alternativeName>
            <fullName evidence="15">FAD pyrophosphorylase</fullName>
        </alternativeName>
        <alternativeName>
            <fullName evidence="15">FAD synthase</fullName>
        </alternativeName>
    </domain>
</protein>
<dbReference type="GO" id="GO:0006747">
    <property type="term" value="P:FAD biosynthetic process"/>
    <property type="evidence" value="ECO:0007669"/>
    <property type="project" value="UniProtKB-UniRule"/>
</dbReference>
<evidence type="ECO:0000256" key="1">
    <source>
        <dbReference type="ARBA" id="ARBA00002121"/>
    </source>
</evidence>
<dbReference type="InterPro" id="IPR023465">
    <property type="entry name" value="Riboflavin_kinase_dom_sf"/>
</dbReference>
<comment type="function">
    <text evidence="1">Catalyzes the phosphorylation of riboflavin to FMN followed by the adenylation of FMN to FAD.</text>
</comment>
<dbReference type="GO" id="GO:0003919">
    <property type="term" value="F:FMN adenylyltransferase activity"/>
    <property type="evidence" value="ECO:0007669"/>
    <property type="project" value="UniProtKB-UniRule"/>
</dbReference>
<keyword evidence="4 15" id="KW-0285">Flavoprotein</keyword>
<sequence length="313" mass="34088">MPPTLIELHEIPPELLGCAVAIGNFDGVHRGHTVLIRQLIELARRHSGPAIVVTFDPPPSAILLPDRPASPPLTPLSRRAELLQELGVAAVVPLKTTPQLLSLSAEEFFEQTIRSKLKASAMAEGPNFRFGHNRKGDTNLLQELCQASQIELCIVAATSDSGGMVSSTRIRELIAAGELSAANQMLTQPYQLQGVVQPGAQRGRELGFPTANLAEIKSLLPGHGVYAGRVQLHSKEFRAAINIGPNPTFAEDRVKVEVHLIGFSGELYGQELRCQVLTKVRDVQRFDSFDALKQQIAIDVTRCESFEHSTTSQ</sequence>
<dbReference type="PANTHER" id="PTHR22749">
    <property type="entry name" value="RIBOFLAVIN KINASE/FMN ADENYLYLTRANSFERASE"/>
    <property type="match status" value="1"/>
</dbReference>
<dbReference type="InterPro" id="IPR015865">
    <property type="entry name" value="Riboflavin_kinase_bac/euk"/>
</dbReference>
<keyword evidence="6 15" id="KW-0808">Transferase</keyword>
<dbReference type="PANTHER" id="PTHR22749:SF6">
    <property type="entry name" value="RIBOFLAVIN KINASE"/>
    <property type="match status" value="1"/>
</dbReference>
<dbReference type="InterPro" id="IPR023468">
    <property type="entry name" value="Riboflavin_kinase"/>
</dbReference>
<evidence type="ECO:0000256" key="9">
    <source>
        <dbReference type="ARBA" id="ARBA00022777"/>
    </source>
</evidence>
<feature type="domain" description="Riboflavin kinase" evidence="16">
    <location>
        <begin position="185"/>
        <end position="308"/>
    </location>
</feature>
<evidence type="ECO:0000256" key="10">
    <source>
        <dbReference type="ARBA" id="ARBA00022827"/>
    </source>
</evidence>
<dbReference type="Pfam" id="PF06574">
    <property type="entry name" value="FAD_syn"/>
    <property type="match status" value="1"/>
</dbReference>
<evidence type="ECO:0000259" key="16">
    <source>
        <dbReference type="SMART" id="SM00904"/>
    </source>
</evidence>
<dbReference type="EC" id="2.7.7.2" evidence="15"/>
<reference evidence="17 18" key="1">
    <citation type="submission" date="2019-02" db="EMBL/GenBank/DDBJ databases">
        <title>Deep-cultivation of Planctomycetes and their phenomic and genomic characterization uncovers novel biology.</title>
        <authorList>
            <person name="Wiegand S."/>
            <person name="Jogler M."/>
            <person name="Boedeker C."/>
            <person name="Pinto D."/>
            <person name="Vollmers J."/>
            <person name="Rivas-Marin E."/>
            <person name="Kohn T."/>
            <person name="Peeters S.H."/>
            <person name="Heuer A."/>
            <person name="Rast P."/>
            <person name="Oberbeckmann S."/>
            <person name="Bunk B."/>
            <person name="Jeske O."/>
            <person name="Meyerdierks A."/>
            <person name="Storesund J.E."/>
            <person name="Kallscheuer N."/>
            <person name="Luecker S."/>
            <person name="Lage O.M."/>
            <person name="Pohl T."/>
            <person name="Merkel B.J."/>
            <person name="Hornburger P."/>
            <person name="Mueller R.-W."/>
            <person name="Bruemmer F."/>
            <person name="Labrenz M."/>
            <person name="Spormann A.M."/>
            <person name="Op den Camp H."/>
            <person name="Overmann J."/>
            <person name="Amann R."/>
            <person name="Jetten M.S.M."/>
            <person name="Mascher T."/>
            <person name="Medema M.H."/>
            <person name="Devos D.P."/>
            <person name="Kaster A.-K."/>
            <person name="Ovreas L."/>
            <person name="Rohde M."/>
            <person name="Galperin M.Y."/>
            <person name="Jogler C."/>
        </authorList>
    </citation>
    <scope>NUCLEOTIDE SEQUENCE [LARGE SCALE GENOMIC DNA]</scope>
    <source>
        <strain evidence="17 18">Q31a</strain>
    </source>
</reference>
<accession>A0A518GFV5</accession>
<dbReference type="EC" id="2.7.1.26" evidence="15"/>
<comment type="similarity">
    <text evidence="15">Belongs to the ribF family.</text>
</comment>
<keyword evidence="8 15" id="KW-0547">Nucleotide-binding</keyword>
<evidence type="ECO:0000256" key="7">
    <source>
        <dbReference type="ARBA" id="ARBA00022695"/>
    </source>
</evidence>
<dbReference type="AlphaFoldDB" id="A0A518GFV5"/>
<dbReference type="OrthoDB" id="9803667at2"/>
<dbReference type="SUPFAM" id="SSF52374">
    <property type="entry name" value="Nucleotidylyl transferase"/>
    <property type="match status" value="1"/>
</dbReference>
<dbReference type="FunFam" id="3.40.50.620:FF:000021">
    <property type="entry name" value="Riboflavin biosynthesis protein"/>
    <property type="match status" value="1"/>
</dbReference>
<dbReference type="GO" id="GO:0009231">
    <property type="term" value="P:riboflavin biosynthetic process"/>
    <property type="evidence" value="ECO:0007669"/>
    <property type="project" value="InterPro"/>
</dbReference>
<dbReference type="GO" id="GO:0005524">
    <property type="term" value="F:ATP binding"/>
    <property type="evidence" value="ECO:0007669"/>
    <property type="project" value="UniProtKB-UniRule"/>
</dbReference>
<evidence type="ECO:0000256" key="5">
    <source>
        <dbReference type="ARBA" id="ARBA00022643"/>
    </source>
</evidence>
<keyword evidence="18" id="KW-1185">Reference proteome</keyword>
<organism evidence="17 18">
    <name type="scientific">Aureliella helgolandensis</name>
    <dbReference type="NCBI Taxonomy" id="2527968"/>
    <lineage>
        <taxon>Bacteria</taxon>
        <taxon>Pseudomonadati</taxon>
        <taxon>Planctomycetota</taxon>
        <taxon>Planctomycetia</taxon>
        <taxon>Pirellulales</taxon>
        <taxon>Pirellulaceae</taxon>
        <taxon>Aureliella</taxon>
    </lineage>
</organism>
<evidence type="ECO:0000256" key="4">
    <source>
        <dbReference type="ARBA" id="ARBA00022630"/>
    </source>
</evidence>
<evidence type="ECO:0000256" key="2">
    <source>
        <dbReference type="ARBA" id="ARBA00004726"/>
    </source>
</evidence>
<name>A0A518GFV5_9BACT</name>
<comment type="catalytic activity">
    <reaction evidence="13 15">
        <text>riboflavin + ATP = FMN + ADP + H(+)</text>
        <dbReference type="Rhea" id="RHEA:14357"/>
        <dbReference type="ChEBI" id="CHEBI:15378"/>
        <dbReference type="ChEBI" id="CHEBI:30616"/>
        <dbReference type="ChEBI" id="CHEBI:57986"/>
        <dbReference type="ChEBI" id="CHEBI:58210"/>
        <dbReference type="ChEBI" id="CHEBI:456216"/>
        <dbReference type="EC" id="2.7.1.26"/>
    </reaction>
</comment>
<dbReference type="Gene3D" id="2.40.30.30">
    <property type="entry name" value="Riboflavin kinase-like"/>
    <property type="match status" value="1"/>
</dbReference>
<evidence type="ECO:0000256" key="15">
    <source>
        <dbReference type="PIRNR" id="PIRNR004491"/>
    </source>
</evidence>
<dbReference type="UniPathway" id="UPA00276">
    <property type="reaction ID" value="UER00406"/>
</dbReference>
<dbReference type="SUPFAM" id="SSF82114">
    <property type="entry name" value="Riboflavin kinase-like"/>
    <property type="match status" value="1"/>
</dbReference>
<gene>
    <name evidence="17" type="primary">ribF</name>
    <name evidence="17" type="ORF">Q31a_58680</name>
</gene>
<keyword evidence="10 15" id="KW-0274">FAD</keyword>
<evidence type="ECO:0000256" key="14">
    <source>
        <dbReference type="ARBA" id="ARBA00049494"/>
    </source>
</evidence>
<dbReference type="KEGG" id="ahel:Q31a_58680"/>
<comment type="pathway">
    <text evidence="3 15">Cofactor biosynthesis; FMN biosynthesis; FMN from riboflavin (ATP route): step 1/1.</text>
</comment>
<dbReference type="PIRSF" id="PIRSF004491">
    <property type="entry name" value="FAD_Synth"/>
    <property type="match status" value="1"/>
</dbReference>
<dbReference type="NCBIfam" id="NF004160">
    <property type="entry name" value="PRK05627.1-3"/>
    <property type="match status" value="1"/>
</dbReference>
<evidence type="ECO:0000256" key="12">
    <source>
        <dbReference type="ARBA" id="ARBA00023268"/>
    </source>
</evidence>
<evidence type="ECO:0000313" key="17">
    <source>
        <dbReference type="EMBL" id="QDV27479.1"/>
    </source>
</evidence>
<evidence type="ECO:0000256" key="8">
    <source>
        <dbReference type="ARBA" id="ARBA00022741"/>
    </source>
</evidence>
<evidence type="ECO:0000256" key="13">
    <source>
        <dbReference type="ARBA" id="ARBA00047880"/>
    </source>
</evidence>
<dbReference type="SMART" id="SM00904">
    <property type="entry name" value="Flavokinase"/>
    <property type="match status" value="1"/>
</dbReference>
<dbReference type="NCBIfam" id="TIGR00083">
    <property type="entry name" value="ribF"/>
    <property type="match status" value="1"/>
</dbReference>
<dbReference type="CDD" id="cd02064">
    <property type="entry name" value="FAD_synthetase_N"/>
    <property type="match status" value="1"/>
</dbReference>
<keyword evidence="9 15" id="KW-0418">Kinase</keyword>
<dbReference type="RefSeq" id="WP_145084935.1">
    <property type="nucleotide sequence ID" value="NZ_CP036298.1"/>
</dbReference>
<dbReference type="GO" id="GO:0008531">
    <property type="term" value="F:riboflavin kinase activity"/>
    <property type="evidence" value="ECO:0007669"/>
    <property type="project" value="UniProtKB-UniRule"/>
</dbReference>
<dbReference type="Gene3D" id="3.40.50.620">
    <property type="entry name" value="HUPs"/>
    <property type="match status" value="1"/>
</dbReference>
<evidence type="ECO:0000313" key="18">
    <source>
        <dbReference type="Proteomes" id="UP000318017"/>
    </source>
</evidence>
<dbReference type="UniPathway" id="UPA00277">
    <property type="reaction ID" value="UER00407"/>
</dbReference>
<dbReference type="Pfam" id="PF01687">
    <property type="entry name" value="Flavokinase"/>
    <property type="match status" value="1"/>
</dbReference>
<proteinExistence type="inferred from homology"/>
<keyword evidence="7 15" id="KW-0548">Nucleotidyltransferase</keyword>
<dbReference type="InterPro" id="IPR002606">
    <property type="entry name" value="Riboflavin_kinase_bac"/>
</dbReference>
<dbReference type="InterPro" id="IPR014729">
    <property type="entry name" value="Rossmann-like_a/b/a_fold"/>
</dbReference>
<evidence type="ECO:0000256" key="6">
    <source>
        <dbReference type="ARBA" id="ARBA00022679"/>
    </source>
</evidence>
<dbReference type="InterPro" id="IPR004821">
    <property type="entry name" value="Cyt_trans-like"/>
</dbReference>
<evidence type="ECO:0000256" key="11">
    <source>
        <dbReference type="ARBA" id="ARBA00022840"/>
    </source>
</evidence>
<dbReference type="Proteomes" id="UP000318017">
    <property type="component" value="Chromosome"/>
</dbReference>
<dbReference type="InterPro" id="IPR015864">
    <property type="entry name" value="FAD_synthase"/>
</dbReference>
<dbReference type="NCBIfam" id="TIGR00125">
    <property type="entry name" value="cyt_tran_rel"/>
    <property type="match status" value="1"/>
</dbReference>
<comment type="catalytic activity">
    <reaction evidence="14 15">
        <text>FMN + ATP + H(+) = FAD + diphosphate</text>
        <dbReference type="Rhea" id="RHEA:17237"/>
        <dbReference type="ChEBI" id="CHEBI:15378"/>
        <dbReference type="ChEBI" id="CHEBI:30616"/>
        <dbReference type="ChEBI" id="CHEBI:33019"/>
        <dbReference type="ChEBI" id="CHEBI:57692"/>
        <dbReference type="ChEBI" id="CHEBI:58210"/>
        <dbReference type="EC" id="2.7.7.2"/>
    </reaction>
</comment>
<dbReference type="EMBL" id="CP036298">
    <property type="protein sequence ID" value="QDV27479.1"/>
    <property type="molecule type" value="Genomic_DNA"/>
</dbReference>
<comment type="pathway">
    <text evidence="2 15">Cofactor biosynthesis; FAD biosynthesis; FAD from FMN: step 1/1.</text>
</comment>